<accession>A0A8B7CFW9</accession>
<dbReference type="PANTHER" id="PTHR31447:SF0">
    <property type="entry name" value="HYDROXYPROLINE-RICH GLYCOPROTEIN FAMILY PROTEIN"/>
    <property type="match status" value="1"/>
</dbReference>
<proteinExistence type="inferred from homology"/>
<organism evidence="3 4">
    <name type="scientific">Phoenix dactylifera</name>
    <name type="common">Date palm</name>
    <dbReference type="NCBI Taxonomy" id="42345"/>
    <lineage>
        <taxon>Eukaryota</taxon>
        <taxon>Viridiplantae</taxon>
        <taxon>Streptophyta</taxon>
        <taxon>Embryophyta</taxon>
        <taxon>Tracheophyta</taxon>
        <taxon>Spermatophyta</taxon>
        <taxon>Magnoliopsida</taxon>
        <taxon>Liliopsida</taxon>
        <taxon>Arecaceae</taxon>
        <taxon>Coryphoideae</taxon>
        <taxon>Phoeniceae</taxon>
        <taxon>Phoenix</taxon>
    </lineage>
</organism>
<dbReference type="GeneID" id="103713273"/>
<comment type="similarity">
    <text evidence="1">Belongs to the alkB family.</text>
</comment>
<dbReference type="GO" id="GO:0032451">
    <property type="term" value="F:demethylase activity"/>
    <property type="evidence" value="ECO:0007669"/>
    <property type="project" value="InterPro"/>
</dbReference>
<dbReference type="InterPro" id="IPR037151">
    <property type="entry name" value="AlkB-like_sf"/>
</dbReference>
<dbReference type="RefSeq" id="XP_008798368.2">
    <property type="nucleotide sequence ID" value="XM_008800146.3"/>
</dbReference>
<reference evidence="3" key="1">
    <citation type="journal article" date="2019" name="Nat. Commun.">
        <title>Genome-wide association mapping of date palm fruit traits.</title>
        <authorList>
            <person name="Hazzouri K.M."/>
            <person name="Gros-Balthazard M."/>
            <person name="Flowers J.M."/>
            <person name="Copetti D."/>
            <person name="Lemansour A."/>
            <person name="Lebrun M."/>
            <person name="Masmoudi K."/>
            <person name="Ferrand S."/>
            <person name="Dhar M.I."/>
            <person name="Fresquez Z.A."/>
            <person name="Rosas U."/>
            <person name="Zhang J."/>
            <person name="Talag J."/>
            <person name="Lee S."/>
            <person name="Kudrna D."/>
            <person name="Powell R.F."/>
            <person name="Leitch I.J."/>
            <person name="Krueger R.R."/>
            <person name="Wing R.A."/>
            <person name="Amiri K.M.A."/>
            <person name="Purugganan M.D."/>
        </authorList>
    </citation>
    <scope>NUCLEOTIDE SEQUENCE [LARGE SCALE GENOMIC DNA]</scope>
    <source>
        <strain evidence="3">cv. Khalas</strain>
    </source>
</reference>
<evidence type="ECO:0000313" key="4">
    <source>
        <dbReference type="RefSeq" id="XP_008798368.2"/>
    </source>
</evidence>
<dbReference type="KEGG" id="pda:103713273"/>
<protein>
    <submittedName>
        <fullName evidence="4">RNA demethylase ALKBH10B-like</fullName>
    </submittedName>
</protein>
<dbReference type="PANTHER" id="PTHR31447">
    <property type="entry name" value="HYDROXYPROLINE-RICH GLYCOPROTEIN FAMILY PROTEIN-RELATED"/>
    <property type="match status" value="1"/>
</dbReference>
<feature type="region of interest" description="Disordered" evidence="2">
    <location>
        <begin position="170"/>
        <end position="222"/>
    </location>
</feature>
<feature type="compositionally biased region" description="Low complexity" evidence="2">
    <location>
        <begin position="619"/>
        <end position="632"/>
    </location>
</feature>
<reference evidence="4" key="2">
    <citation type="submission" date="2025-08" db="UniProtKB">
        <authorList>
            <consortium name="RefSeq"/>
        </authorList>
    </citation>
    <scope>IDENTIFICATION</scope>
    <source>
        <tissue evidence="4">Young leaves</tissue>
    </source>
</reference>
<evidence type="ECO:0000256" key="1">
    <source>
        <dbReference type="ARBA" id="ARBA00007879"/>
    </source>
</evidence>
<dbReference type="Gene3D" id="2.60.120.590">
    <property type="entry name" value="Alpha-ketoglutarate-dependent dioxygenase AlkB-like"/>
    <property type="match status" value="1"/>
</dbReference>
<dbReference type="GO" id="GO:0006402">
    <property type="term" value="P:mRNA catabolic process"/>
    <property type="evidence" value="ECO:0007669"/>
    <property type="project" value="InterPro"/>
</dbReference>
<dbReference type="Proteomes" id="UP000228380">
    <property type="component" value="Chromosome 6"/>
</dbReference>
<dbReference type="InterPro" id="IPR044842">
    <property type="entry name" value="ALKBH9B/ALKBH10B-like"/>
</dbReference>
<evidence type="ECO:0000256" key="2">
    <source>
        <dbReference type="SAM" id="MobiDB-lite"/>
    </source>
</evidence>
<dbReference type="OrthoDB" id="1916097at2759"/>
<feature type="compositionally biased region" description="Low complexity" evidence="2">
    <location>
        <begin position="670"/>
        <end position="681"/>
    </location>
</feature>
<dbReference type="SUPFAM" id="SSF51197">
    <property type="entry name" value="Clavaminate synthase-like"/>
    <property type="match status" value="1"/>
</dbReference>
<sequence>MAVPSGNAVVLEQMQFSGGGSGGRVGGGGEVQRQWFLDERDGFISWLRGEFAAANAIIDILIQHLRATGEPGEYDHVAGCIHQRRSLWQPVLHFQQYFPVAEVMFALQQVTWRRQQKRHFDGPKEKDGRKLGFGYRQVHRFEGVRENHRCPTSVSVGMDVAKVEKVEDKLKKGEDSMPKGEVQVSEMKDSSDAVEKQGVGDVSTSKNNCSLKEGENLVGTESSNLEPALTDASTNFTGTSNDSIPCHDGDITSNQVGKQKLIPIPKDFVANEISDGKTVNVVEGLKLYEEILDSSEITRLKTLTNELRAAGRRGEFQGQTIVLSKRPMRGHGREMIQLGIPITDGSPEDENTAGTCKERKVEGIPNLVQDVFDHLVQLQIIPVKPDFCTIDFFNEGDHSHPHTWPPWYGRPVCSLFLTECDIVFGRAIGGDHRGGDYRGPLKLSLAMGALLVMQGKSADLAKHAIPSLRKQCIFLTFGKSQPKKSFPSEDLRLFSSTVPPPSPRGSTPVRPQNVARHSSGPKHYGVVPTTGVLPAPPIHSQHLPPPNGIPPIFIAPSTVTPAAVPYPAPVPVTPSSAAWTVAAPARHPAPRLPVPGTGVFLPPPGSGHSPTLQQPPVAPGSTGTSSPPETTALPENESNGLEKPNCIDNASPKTSPKNRADETGPKLDCNGNSNSGNDVGGRTAVGKEDQQNVAAKRKVVNRPAGNATM</sequence>
<evidence type="ECO:0000313" key="3">
    <source>
        <dbReference type="Proteomes" id="UP000228380"/>
    </source>
</evidence>
<name>A0A8B7CFW9_PHODC</name>
<gene>
    <name evidence="4" type="primary">LOC103713273</name>
</gene>
<feature type="region of interest" description="Disordered" evidence="2">
    <location>
        <begin position="481"/>
        <end position="525"/>
    </location>
</feature>
<feature type="region of interest" description="Disordered" evidence="2">
    <location>
        <begin position="590"/>
        <end position="709"/>
    </location>
</feature>
<keyword evidence="3" id="KW-1185">Reference proteome</keyword>
<dbReference type="GO" id="GO:0003729">
    <property type="term" value="F:mRNA binding"/>
    <property type="evidence" value="ECO:0007669"/>
    <property type="project" value="InterPro"/>
</dbReference>
<feature type="compositionally biased region" description="Basic and acidic residues" evidence="2">
    <location>
        <begin position="186"/>
        <end position="195"/>
    </location>
</feature>
<dbReference type="AlphaFoldDB" id="A0A8B7CFW9"/>